<dbReference type="SMART" id="SM00642">
    <property type="entry name" value="Aamy"/>
    <property type="match status" value="1"/>
</dbReference>
<dbReference type="Pfam" id="PF00128">
    <property type="entry name" value="Alpha-amylase"/>
    <property type="match status" value="1"/>
</dbReference>
<evidence type="ECO:0000313" key="2">
    <source>
        <dbReference type="EMBL" id="MBI1621582.1"/>
    </source>
</evidence>
<dbReference type="InterPro" id="IPR006047">
    <property type="entry name" value="GH13_cat_dom"/>
</dbReference>
<dbReference type="NCBIfam" id="TIGR02401">
    <property type="entry name" value="trehalose_TreY"/>
    <property type="match status" value="1"/>
</dbReference>
<dbReference type="EMBL" id="JADGMQ010000009">
    <property type="protein sequence ID" value="MBI1621582.1"/>
    <property type="molecule type" value="Genomic_DNA"/>
</dbReference>
<accession>A0ABS0SE56</accession>
<sequence length="855" mass="94308">MSASAPVATYRLQFRNGMTFDRAAALVPYLKKLGISHLYASPVFAATRGSTHGYDVIDHNVFDPDLGGDEGFERLHAALDAAGLKLILDIVPNHMAASLENPWWRSVIEFGSDSEFADHFDIDWSRRLTLPVLGKPFDEALEAGEIRLALDRAHGCLALGYFDNLFPLNPNSYGFVAGSFPQASSFAGKDGWQAPFDGRIDDELERLSQDRSFLAALHKRQSWELTYWKDARKDLSYRRFFEVTGLVGLRVEDEAVFNDVHRLILNLVRSGRVDGLRVDHVDGLARPGEYLARLRAQMEAGQILLVEKILGPGEKLPADWGNVGTTGYEFIETLSGLLGETAGREAFRSAYEAFCSKSLNLPEEIRAAKELILRRNFEGELMRLAAIASEHAAKRQLPLQREALAAALAEIIIGFEVYRTYGEDEGLSCPDLAVLGNAVGSALAREEAEPQAIKFVTSLIHGEHEDRVFRARFQQLTGPVMAKAIEDTLFYRVNPFIALNEVGADPLGSEGGVDAFHAAMMEERPLGLLATGTHDTKRGEDARARLYALAEAPDIFSEAVSRWSRMNSSLRGDLGGHSLPEPDVEWLIYQALVGVWPSDEDLSGSVLSTLSERFFPYLEKALREAKLRTDWLEENPEYEAAVKSFATRLLSMDNQAFIEDFAATIRTFIAAGHINSLSQTMAKLTAPGIPDIYQGSEVLDLSLVDPDNRRPIDFATLEAWLDETTDLPDFNGSDTDGRIKQQMIARVLNARAQHPELFLAGDYVPLSISGPLASYHAAYLRVLGGQVALIVLTRLPLTRAVLSGVSDTVIDLGEGSGVFRHVLTGKSFHAERKVPLQAVLGNLPVAMAVRIERDD</sequence>
<feature type="domain" description="Glycosyl hydrolase family 13 catalytic" evidence="1">
    <location>
        <begin position="14"/>
        <end position="751"/>
    </location>
</feature>
<protein>
    <submittedName>
        <fullName evidence="2">Malto-oligosyltrehalose synthase</fullName>
    </submittedName>
</protein>
<dbReference type="CDD" id="cd11336">
    <property type="entry name" value="AmyAc_MTSase"/>
    <property type="match status" value="1"/>
</dbReference>
<dbReference type="PANTHER" id="PTHR10357:SF216">
    <property type="entry name" value="MALTOOLIGOSYL TREHALOSE SYNTHASE-RELATED"/>
    <property type="match status" value="1"/>
</dbReference>
<organism evidence="2 3">
    <name type="scientific">Aquamicrobium zhengzhouense</name>
    <dbReference type="NCBI Taxonomy" id="2781738"/>
    <lineage>
        <taxon>Bacteria</taxon>
        <taxon>Pseudomonadati</taxon>
        <taxon>Pseudomonadota</taxon>
        <taxon>Alphaproteobacteria</taxon>
        <taxon>Hyphomicrobiales</taxon>
        <taxon>Phyllobacteriaceae</taxon>
        <taxon>Aquamicrobium</taxon>
    </lineage>
</organism>
<dbReference type="Gene3D" id="3.20.20.80">
    <property type="entry name" value="Glycosidases"/>
    <property type="match status" value="1"/>
</dbReference>
<dbReference type="InterPro" id="IPR012767">
    <property type="entry name" value="Trehalose_TreY"/>
</dbReference>
<keyword evidence="3" id="KW-1185">Reference proteome</keyword>
<reference evidence="2 3" key="1">
    <citation type="submission" date="2020-10" db="EMBL/GenBank/DDBJ databases">
        <title>Aquamicrobium zhengzhouensis sp. nov., a exopolysaccharide producing bacterium isolated from farmland soil.</title>
        <authorList>
            <person name="Wang X."/>
        </authorList>
    </citation>
    <scope>NUCLEOTIDE SEQUENCE [LARGE SCALE GENOMIC DNA]</scope>
    <source>
        <strain evidence="3">cd-1</strain>
    </source>
</reference>
<proteinExistence type="predicted"/>
<dbReference type="Gene3D" id="3.30.1590.10">
    <property type="entry name" value="Maltooligosyl trehalose synthase, domain 2"/>
    <property type="match status" value="1"/>
</dbReference>
<dbReference type="Proteomes" id="UP000601789">
    <property type="component" value="Unassembled WGS sequence"/>
</dbReference>
<dbReference type="InterPro" id="IPR013797">
    <property type="entry name" value="Maltooligo_trehalose_synth_4"/>
</dbReference>
<dbReference type="RefSeq" id="WP_198476989.1">
    <property type="nucleotide sequence ID" value="NZ_JADGMQ010000009.1"/>
</dbReference>
<gene>
    <name evidence="2" type="primary">treY</name>
    <name evidence="2" type="ORF">IOD40_13040</name>
</gene>
<comment type="caution">
    <text evidence="2">The sequence shown here is derived from an EMBL/GenBank/DDBJ whole genome shotgun (WGS) entry which is preliminary data.</text>
</comment>
<dbReference type="InterPro" id="IPR017853">
    <property type="entry name" value="GH"/>
</dbReference>
<evidence type="ECO:0000313" key="3">
    <source>
        <dbReference type="Proteomes" id="UP000601789"/>
    </source>
</evidence>
<evidence type="ECO:0000259" key="1">
    <source>
        <dbReference type="SMART" id="SM00642"/>
    </source>
</evidence>
<dbReference type="SUPFAM" id="SSF51445">
    <property type="entry name" value="(Trans)glycosidases"/>
    <property type="match status" value="1"/>
</dbReference>
<dbReference type="PANTHER" id="PTHR10357">
    <property type="entry name" value="ALPHA-AMYLASE FAMILY MEMBER"/>
    <property type="match status" value="1"/>
</dbReference>
<dbReference type="Gene3D" id="1.10.10.470">
    <property type="entry name" value="Maltooligosyl trehalose synthase, domain 4"/>
    <property type="match status" value="1"/>
</dbReference>
<dbReference type="Gene3D" id="1.10.150.200">
    <property type="entry name" value="Maltooligosyl trehalose synthase, domain 3"/>
    <property type="match status" value="1"/>
</dbReference>
<name>A0ABS0SE56_9HYPH</name>